<dbReference type="Proteomes" id="UP000192016">
    <property type="component" value="Plasmid pUC109D"/>
</dbReference>
<keyword evidence="1" id="KW-0812">Transmembrane</keyword>
<feature type="transmembrane region" description="Helical" evidence="1">
    <location>
        <begin position="128"/>
        <end position="152"/>
    </location>
</feature>
<keyword evidence="1" id="KW-1133">Transmembrane helix</keyword>
<evidence type="ECO:0000313" key="5">
    <source>
        <dbReference type="Proteomes" id="UP000192161"/>
    </source>
</evidence>
<evidence type="ECO:0000313" key="4">
    <source>
        <dbReference type="Proteomes" id="UP000192016"/>
    </source>
</evidence>
<keyword evidence="1" id="KW-0472">Membrane</keyword>
<dbReference type="Proteomes" id="UP000192161">
    <property type="component" value="Plasmid pJM3C"/>
</dbReference>
<feature type="transmembrane region" description="Helical" evidence="1">
    <location>
        <begin position="9"/>
        <end position="31"/>
    </location>
</feature>
<feature type="transmembrane region" description="Helical" evidence="1">
    <location>
        <begin position="51"/>
        <end position="75"/>
    </location>
</feature>
<dbReference type="AlphaFoldDB" id="A0AA34XJU5"/>
<feature type="transmembrane region" description="Helical" evidence="1">
    <location>
        <begin position="87"/>
        <end position="108"/>
    </location>
</feature>
<evidence type="ECO:0000256" key="1">
    <source>
        <dbReference type="SAM" id="Phobius"/>
    </source>
</evidence>
<gene>
    <name evidence="2" type="ORF">LLJM3_04040</name>
    <name evidence="3" type="ORF">LLUC109_04160</name>
</gene>
<keyword evidence="2" id="KW-0614">Plasmid</keyword>
<sequence length="165" mass="18875">MNIKYNIKTLLNSITISISICTIFSVILYYFLGRGSFQLINPYTMDLSSPIYNATISLILYTATGVYFYYFINLVQNDKLGLNKYTFTHFILSVITFSALGFISSIPINAPSDAFASYYTNGNLDFLVLYPIIITLIGYFLTYIIMWAYCVYQTKKLNKVINGHK</sequence>
<geneLocation type="plasmid" evidence="3 4">
    <name>pUC109D</name>
</geneLocation>
<reference evidence="2" key="2">
    <citation type="submission" date="2023-04" db="EMBL/GenBank/DDBJ databases">
        <authorList>
            <person name="McDonnell B."/>
        </authorList>
    </citation>
    <scope>NUCLEOTIDE SEQUENCE</scope>
    <source>
        <strain evidence="2">JM3</strain>
        <strain evidence="3">UC109</strain>
        <plasmid evidence="2">pJM3C</plasmid>
        <plasmid evidence="3">pUC109D</plasmid>
    </source>
</reference>
<proteinExistence type="predicted"/>
<dbReference type="EMBL" id="CP016709">
    <property type="protein sequence ID" value="WOW94981.1"/>
    <property type="molecule type" value="Genomic_DNA"/>
</dbReference>
<evidence type="ECO:0000313" key="2">
    <source>
        <dbReference type="EMBL" id="ARE22163.1"/>
    </source>
</evidence>
<protein>
    <submittedName>
        <fullName evidence="2">DUF3021 family protein</fullName>
    </submittedName>
</protein>
<reference evidence="4 5" key="1">
    <citation type="journal article" date="2017" name="BMC Genomics">
        <title>Comparative and functional genomics of the Lactococcus lactis taxon; insights into evolution and niche adaptation.</title>
        <authorList>
            <person name="Kelleher P."/>
            <person name="Bottacini F."/>
            <person name="Mahony J."/>
            <person name="Kilcawley K.N."/>
            <person name="van Sinderen D."/>
        </authorList>
    </citation>
    <scope>NUCLEOTIDE SEQUENCE [LARGE SCALE GENOMIC DNA]</scope>
    <source>
        <strain evidence="2 5">JM3</strain>
        <strain evidence="3 4">UC109</strain>
    </source>
</reference>
<name>A0AA34XJU5_LACLC</name>
<geneLocation type="plasmid" evidence="2 5">
    <name>pJM3C</name>
</geneLocation>
<dbReference type="RefSeq" id="WP_014573555.1">
    <property type="nucleotide sequence ID" value="NZ_CP016709.2"/>
</dbReference>
<organism evidence="2 5">
    <name type="scientific">Lactococcus lactis subsp. cremoris</name>
    <name type="common">Streptococcus cremoris</name>
    <dbReference type="NCBI Taxonomy" id="1359"/>
    <lineage>
        <taxon>Bacteria</taxon>
        <taxon>Bacillati</taxon>
        <taxon>Bacillota</taxon>
        <taxon>Bacilli</taxon>
        <taxon>Lactobacillales</taxon>
        <taxon>Streptococcaceae</taxon>
        <taxon>Lactococcus</taxon>
    </lineage>
</organism>
<evidence type="ECO:0000313" key="3">
    <source>
        <dbReference type="EMBL" id="WOW94981.1"/>
    </source>
</evidence>
<accession>A0AA34XJU5</accession>
<dbReference type="EMBL" id="CP016739">
    <property type="protein sequence ID" value="ARE22163.1"/>
    <property type="molecule type" value="Genomic_DNA"/>
</dbReference>